<reference evidence="3" key="1">
    <citation type="journal article" date="2019" name="Int. J. Syst. Evol. Microbiol.">
        <title>The Global Catalogue of Microorganisms (GCM) 10K type strain sequencing project: providing services to taxonomists for standard genome sequencing and annotation.</title>
        <authorList>
            <consortium name="The Broad Institute Genomics Platform"/>
            <consortium name="The Broad Institute Genome Sequencing Center for Infectious Disease"/>
            <person name="Wu L."/>
            <person name="Ma J."/>
        </authorList>
    </citation>
    <scope>NUCLEOTIDE SEQUENCE [LARGE SCALE GENOMIC DNA]</scope>
    <source>
        <strain evidence="3">CGMCC 4.7248</strain>
    </source>
</reference>
<dbReference type="Proteomes" id="UP001596154">
    <property type="component" value="Unassembled WGS sequence"/>
</dbReference>
<organism evidence="2 3">
    <name type="scientific">Streptomyces bullii</name>
    <dbReference type="NCBI Taxonomy" id="349910"/>
    <lineage>
        <taxon>Bacteria</taxon>
        <taxon>Bacillati</taxon>
        <taxon>Actinomycetota</taxon>
        <taxon>Actinomycetes</taxon>
        <taxon>Kitasatosporales</taxon>
        <taxon>Streptomycetaceae</taxon>
        <taxon>Streptomyces</taxon>
    </lineage>
</organism>
<keyword evidence="3" id="KW-1185">Reference proteome</keyword>
<feature type="region of interest" description="Disordered" evidence="1">
    <location>
        <begin position="1"/>
        <end position="21"/>
    </location>
</feature>
<comment type="caution">
    <text evidence="2">The sequence shown here is derived from an EMBL/GenBank/DDBJ whole genome shotgun (WGS) entry which is preliminary data.</text>
</comment>
<protein>
    <recommendedName>
        <fullName evidence="4">Rieske domain-containing protein</fullName>
    </recommendedName>
</protein>
<name>A0ABW0UJI1_9ACTN</name>
<gene>
    <name evidence="2" type="ORF">ACFPZJ_08005</name>
</gene>
<accession>A0ABW0UJI1</accession>
<proteinExistence type="predicted"/>
<evidence type="ECO:0000313" key="2">
    <source>
        <dbReference type="EMBL" id="MFC5633735.1"/>
    </source>
</evidence>
<evidence type="ECO:0000313" key="3">
    <source>
        <dbReference type="Proteomes" id="UP001596154"/>
    </source>
</evidence>
<dbReference type="EMBL" id="JBHSNY010000003">
    <property type="protein sequence ID" value="MFC5633735.1"/>
    <property type="molecule type" value="Genomic_DNA"/>
</dbReference>
<sequence>MTSTATGARRGAGRPPQPHVEGALFVDLDGQRARYECLRPGCPHRLEGPVYSTDRRADGEPIGIGGLKGFIDGIKTQHLAQHHGSTR</sequence>
<evidence type="ECO:0008006" key="4">
    <source>
        <dbReference type="Google" id="ProtNLM"/>
    </source>
</evidence>
<dbReference type="RefSeq" id="WP_381019068.1">
    <property type="nucleotide sequence ID" value="NZ_JBHSNY010000003.1"/>
</dbReference>
<evidence type="ECO:0000256" key="1">
    <source>
        <dbReference type="SAM" id="MobiDB-lite"/>
    </source>
</evidence>